<keyword evidence="4 6" id="KW-1133">Transmembrane helix</keyword>
<protein>
    <recommendedName>
        <fullName evidence="7">Phosphatidic acid phosphatase type 2/haloperoxidase domain-containing protein</fullName>
    </recommendedName>
</protein>
<dbReference type="InterPro" id="IPR043216">
    <property type="entry name" value="PAP-like"/>
</dbReference>
<dbReference type="Proteomes" id="UP001378592">
    <property type="component" value="Unassembled WGS sequence"/>
</dbReference>
<proteinExistence type="inferred from homology"/>
<dbReference type="InterPro" id="IPR036938">
    <property type="entry name" value="PAP2/HPO_sf"/>
</dbReference>
<keyword evidence="5 6" id="KW-0472">Membrane</keyword>
<feature type="transmembrane region" description="Helical" evidence="6">
    <location>
        <begin position="100"/>
        <end position="121"/>
    </location>
</feature>
<dbReference type="Pfam" id="PF01569">
    <property type="entry name" value="PAP2"/>
    <property type="match status" value="1"/>
</dbReference>
<gene>
    <name evidence="8" type="ORF">R5R35_014626</name>
</gene>
<dbReference type="EMBL" id="JAZDUA010000186">
    <property type="protein sequence ID" value="KAK7865090.1"/>
    <property type="molecule type" value="Genomic_DNA"/>
</dbReference>
<dbReference type="SUPFAM" id="SSF48317">
    <property type="entry name" value="Acid phosphatase/Vanadium-dependent haloperoxidase"/>
    <property type="match status" value="1"/>
</dbReference>
<feature type="transmembrane region" description="Helical" evidence="6">
    <location>
        <begin position="12"/>
        <end position="32"/>
    </location>
</feature>
<dbReference type="GO" id="GO:0006644">
    <property type="term" value="P:phospholipid metabolic process"/>
    <property type="evidence" value="ECO:0007669"/>
    <property type="project" value="InterPro"/>
</dbReference>
<accession>A0AAN9VHN9</accession>
<dbReference type="PANTHER" id="PTHR10165:SF197">
    <property type="entry name" value="FI04477P-RELATED"/>
    <property type="match status" value="1"/>
</dbReference>
<evidence type="ECO:0000259" key="7">
    <source>
        <dbReference type="SMART" id="SM00014"/>
    </source>
</evidence>
<dbReference type="GO" id="GO:0008195">
    <property type="term" value="F:phosphatidate phosphatase activity"/>
    <property type="evidence" value="ECO:0007669"/>
    <property type="project" value="TreeGrafter"/>
</dbReference>
<evidence type="ECO:0000313" key="8">
    <source>
        <dbReference type="EMBL" id="KAK7865090.1"/>
    </source>
</evidence>
<dbReference type="PANTHER" id="PTHR10165">
    <property type="entry name" value="LIPID PHOSPHATE PHOSPHATASE"/>
    <property type="match status" value="1"/>
</dbReference>
<dbReference type="SMART" id="SM00014">
    <property type="entry name" value="acidPPc"/>
    <property type="match status" value="1"/>
</dbReference>
<organism evidence="8 9">
    <name type="scientific">Gryllus longicercus</name>
    <dbReference type="NCBI Taxonomy" id="2509291"/>
    <lineage>
        <taxon>Eukaryota</taxon>
        <taxon>Metazoa</taxon>
        <taxon>Ecdysozoa</taxon>
        <taxon>Arthropoda</taxon>
        <taxon>Hexapoda</taxon>
        <taxon>Insecta</taxon>
        <taxon>Pterygota</taxon>
        <taxon>Neoptera</taxon>
        <taxon>Polyneoptera</taxon>
        <taxon>Orthoptera</taxon>
        <taxon>Ensifera</taxon>
        <taxon>Gryllidea</taxon>
        <taxon>Grylloidea</taxon>
        <taxon>Gryllidae</taxon>
        <taxon>Gryllinae</taxon>
        <taxon>Gryllus</taxon>
    </lineage>
</organism>
<comment type="similarity">
    <text evidence="2">Belongs to the PA-phosphatase related phosphoesterase family.</text>
</comment>
<dbReference type="AlphaFoldDB" id="A0AAN9VHN9"/>
<dbReference type="GO" id="GO:0005886">
    <property type="term" value="C:plasma membrane"/>
    <property type="evidence" value="ECO:0007669"/>
    <property type="project" value="TreeGrafter"/>
</dbReference>
<evidence type="ECO:0000256" key="5">
    <source>
        <dbReference type="ARBA" id="ARBA00023136"/>
    </source>
</evidence>
<reference evidence="8 9" key="1">
    <citation type="submission" date="2024-03" db="EMBL/GenBank/DDBJ databases">
        <title>The genome assembly and annotation of the cricket Gryllus longicercus Weissman &amp; Gray.</title>
        <authorList>
            <person name="Szrajer S."/>
            <person name="Gray D."/>
            <person name="Ylla G."/>
        </authorList>
    </citation>
    <scope>NUCLEOTIDE SEQUENCE [LARGE SCALE GENOMIC DNA]</scope>
    <source>
        <strain evidence="8">DAG 2021-001</strain>
        <tissue evidence="8">Whole body minus gut</tissue>
    </source>
</reference>
<comment type="caution">
    <text evidence="8">The sequence shown here is derived from an EMBL/GenBank/DDBJ whole genome shotgun (WGS) entry which is preliminary data.</text>
</comment>
<sequence>MDMESKYILRKVITDFLCLFVVALPILLFYYYGQPYERGFFCDDESLRHPFKPSTITSGMLYVLGMLLPIISFMITEYIHFRESNGQAAKTFLGRAIHPWVWKCYQIIGVFGFGVACSHLITDIAKYSIGRLRPHFFDVCDPMINCTDPYNRYRYIIDFECRKTHDKHLLKEMRLSFPSGHSSFSAYTMVFLAMYLHARMTWQGSKLLRHFLQYICILMALVTAMSRVSDYKHHWSDVLAGTLQGSVVAILTVLFISDLYSRKHAAIPVPDSEPPTTHSANSGTNRIC</sequence>
<evidence type="ECO:0000256" key="6">
    <source>
        <dbReference type="SAM" id="Phobius"/>
    </source>
</evidence>
<evidence type="ECO:0000256" key="3">
    <source>
        <dbReference type="ARBA" id="ARBA00022692"/>
    </source>
</evidence>
<feature type="transmembrane region" description="Helical" evidence="6">
    <location>
        <begin position="175"/>
        <end position="195"/>
    </location>
</feature>
<comment type="subcellular location">
    <subcellularLocation>
        <location evidence="1">Membrane</location>
        <topology evidence="1">Multi-pass membrane protein</topology>
    </subcellularLocation>
</comment>
<name>A0AAN9VHN9_9ORTH</name>
<feature type="transmembrane region" description="Helical" evidence="6">
    <location>
        <begin position="238"/>
        <end position="256"/>
    </location>
</feature>
<feature type="transmembrane region" description="Helical" evidence="6">
    <location>
        <begin position="59"/>
        <end position="79"/>
    </location>
</feature>
<feature type="transmembrane region" description="Helical" evidence="6">
    <location>
        <begin position="207"/>
        <end position="226"/>
    </location>
</feature>
<keyword evidence="9" id="KW-1185">Reference proteome</keyword>
<evidence type="ECO:0000256" key="2">
    <source>
        <dbReference type="ARBA" id="ARBA00008816"/>
    </source>
</evidence>
<keyword evidence="3 6" id="KW-0812">Transmembrane</keyword>
<dbReference type="GO" id="GO:0007165">
    <property type="term" value="P:signal transduction"/>
    <property type="evidence" value="ECO:0007669"/>
    <property type="project" value="TreeGrafter"/>
</dbReference>
<dbReference type="Gene3D" id="1.20.144.10">
    <property type="entry name" value="Phosphatidic acid phosphatase type 2/haloperoxidase"/>
    <property type="match status" value="1"/>
</dbReference>
<feature type="domain" description="Phosphatidic acid phosphatase type 2/haloperoxidase" evidence="7">
    <location>
        <begin position="108"/>
        <end position="253"/>
    </location>
</feature>
<evidence type="ECO:0000256" key="4">
    <source>
        <dbReference type="ARBA" id="ARBA00022989"/>
    </source>
</evidence>
<dbReference type="CDD" id="cd03384">
    <property type="entry name" value="PAP2_wunen"/>
    <property type="match status" value="1"/>
</dbReference>
<evidence type="ECO:0000313" key="9">
    <source>
        <dbReference type="Proteomes" id="UP001378592"/>
    </source>
</evidence>
<dbReference type="InterPro" id="IPR000326">
    <property type="entry name" value="PAP2/HPO"/>
</dbReference>
<evidence type="ECO:0000256" key="1">
    <source>
        <dbReference type="ARBA" id="ARBA00004141"/>
    </source>
</evidence>
<dbReference type="GO" id="GO:0046839">
    <property type="term" value="P:phospholipid dephosphorylation"/>
    <property type="evidence" value="ECO:0007669"/>
    <property type="project" value="TreeGrafter"/>
</dbReference>